<organism evidence="6 7">
    <name type="scientific">Corallococcus interemptor</name>
    <dbReference type="NCBI Taxonomy" id="2316720"/>
    <lineage>
        <taxon>Bacteria</taxon>
        <taxon>Pseudomonadati</taxon>
        <taxon>Myxococcota</taxon>
        <taxon>Myxococcia</taxon>
        <taxon>Myxococcales</taxon>
        <taxon>Cystobacterineae</taxon>
        <taxon>Myxococcaceae</taxon>
        <taxon>Corallococcus</taxon>
    </lineage>
</organism>
<dbReference type="InterPro" id="IPR011990">
    <property type="entry name" value="TPR-like_helical_dom_sf"/>
</dbReference>
<keyword evidence="5" id="KW-0732">Signal</keyword>
<keyword evidence="7" id="KW-1185">Reference proteome</keyword>
<protein>
    <submittedName>
        <fullName evidence="6">Tetratricopeptide repeat protein</fullName>
    </submittedName>
</protein>
<accession>A0A3A8PSF1</accession>
<feature type="compositionally biased region" description="Basic and acidic residues" evidence="4">
    <location>
        <begin position="175"/>
        <end position="187"/>
    </location>
</feature>
<dbReference type="PROSITE" id="PS50005">
    <property type="entry name" value="TPR"/>
    <property type="match status" value="1"/>
</dbReference>
<dbReference type="Proteomes" id="UP000282656">
    <property type="component" value="Unassembled WGS sequence"/>
</dbReference>
<sequence length="342" mass="34959">MSARPMRRRAARAMAVGLAGLLALPGPAWAVGPLEKDHPLVERGRQAYAAGRYEDALKDFDAAKKERPNDPTVEFNRADALAKLGRTKEAREAFKQVAESSRQPGLAQKSWYNLGNLAATSGDRSEALKSYRKALTLDPTDTLARHNYEVVLRDLPPPQNGPDGGTDGGQDGGDDGGRPDAGEDGGQKGDGGTPQDGGQDGGPDGGADGGADAGQDGGAQDGGQDGGGDGGAGDAGPGDGGADGGSDGGQGDAGPGDGGADGGADGGQDEGDGDSRDGGTDGGSESEEEAEANPRDGGSSPGDVDRQEAERLLDAMKQNEKNLQLWRFQQKKKQRKPNEKDW</sequence>
<keyword evidence="1" id="KW-0677">Repeat</keyword>
<dbReference type="Pfam" id="PF13432">
    <property type="entry name" value="TPR_16"/>
    <property type="match status" value="1"/>
</dbReference>
<feature type="signal peptide" evidence="5">
    <location>
        <begin position="1"/>
        <end position="30"/>
    </location>
</feature>
<dbReference type="InterPro" id="IPR051685">
    <property type="entry name" value="Ycf3/AcsC/BcsC/TPR_MFPF"/>
</dbReference>
<comment type="caution">
    <text evidence="6">The sequence shown here is derived from an EMBL/GenBank/DDBJ whole genome shotgun (WGS) entry which is preliminary data.</text>
</comment>
<dbReference type="SMART" id="SM00028">
    <property type="entry name" value="TPR"/>
    <property type="match status" value="3"/>
</dbReference>
<proteinExistence type="predicted"/>
<dbReference type="SUPFAM" id="SSF48452">
    <property type="entry name" value="TPR-like"/>
    <property type="match status" value="1"/>
</dbReference>
<dbReference type="PROSITE" id="PS50293">
    <property type="entry name" value="TPR_REGION"/>
    <property type="match status" value="1"/>
</dbReference>
<dbReference type="OrthoDB" id="5511767at2"/>
<gene>
    <name evidence="6" type="ORF">D7X96_37585</name>
</gene>
<feature type="chain" id="PRO_5017330816" evidence="5">
    <location>
        <begin position="31"/>
        <end position="342"/>
    </location>
</feature>
<evidence type="ECO:0000256" key="5">
    <source>
        <dbReference type="SAM" id="SignalP"/>
    </source>
</evidence>
<dbReference type="InterPro" id="IPR019734">
    <property type="entry name" value="TPR_rpt"/>
</dbReference>
<evidence type="ECO:0000256" key="4">
    <source>
        <dbReference type="SAM" id="MobiDB-lite"/>
    </source>
</evidence>
<keyword evidence="2 3" id="KW-0802">TPR repeat</keyword>
<evidence type="ECO:0000256" key="2">
    <source>
        <dbReference type="ARBA" id="ARBA00022803"/>
    </source>
</evidence>
<feature type="region of interest" description="Disordered" evidence="4">
    <location>
        <begin position="152"/>
        <end position="318"/>
    </location>
</feature>
<dbReference type="Gene3D" id="1.25.40.10">
    <property type="entry name" value="Tetratricopeptide repeat domain"/>
    <property type="match status" value="1"/>
</dbReference>
<feature type="compositionally biased region" description="Basic and acidic residues" evidence="4">
    <location>
        <begin position="303"/>
        <end position="318"/>
    </location>
</feature>
<dbReference type="PANTHER" id="PTHR44943">
    <property type="entry name" value="CELLULOSE SYNTHASE OPERON PROTEIN C"/>
    <property type="match status" value="1"/>
</dbReference>
<evidence type="ECO:0000256" key="1">
    <source>
        <dbReference type="ARBA" id="ARBA00022737"/>
    </source>
</evidence>
<dbReference type="PANTHER" id="PTHR44943:SF8">
    <property type="entry name" value="TPR REPEAT-CONTAINING PROTEIN MJ0263"/>
    <property type="match status" value="1"/>
</dbReference>
<dbReference type="EMBL" id="RAWM01000204">
    <property type="protein sequence ID" value="RKH57980.1"/>
    <property type="molecule type" value="Genomic_DNA"/>
</dbReference>
<evidence type="ECO:0000313" key="6">
    <source>
        <dbReference type="EMBL" id="RKH57980.1"/>
    </source>
</evidence>
<feature type="repeat" description="TPR" evidence="3">
    <location>
        <begin position="108"/>
        <end position="141"/>
    </location>
</feature>
<dbReference type="RefSeq" id="WP_121771890.1">
    <property type="nucleotide sequence ID" value="NZ_RAWM01000204.1"/>
</dbReference>
<reference evidence="7" key="1">
    <citation type="submission" date="2018-09" db="EMBL/GenBank/DDBJ databases">
        <authorList>
            <person name="Livingstone P.G."/>
            <person name="Whitworth D.E."/>
        </authorList>
    </citation>
    <scope>NUCLEOTIDE SEQUENCE [LARGE SCALE GENOMIC DNA]</scope>
    <source>
        <strain evidence="7">AB047A</strain>
    </source>
</reference>
<feature type="compositionally biased region" description="Gly residues" evidence="4">
    <location>
        <begin position="188"/>
        <end position="266"/>
    </location>
</feature>
<evidence type="ECO:0000313" key="7">
    <source>
        <dbReference type="Proteomes" id="UP000282656"/>
    </source>
</evidence>
<dbReference type="AlphaFoldDB" id="A0A3A8PSF1"/>
<evidence type="ECO:0000256" key="3">
    <source>
        <dbReference type="PROSITE-ProRule" id="PRU00339"/>
    </source>
</evidence>
<feature type="compositionally biased region" description="Gly residues" evidence="4">
    <location>
        <begin position="162"/>
        <end position="171"/>
    </location>
</feature>
<name>A0A3A8PSF1_9BACT</name>